<name>D0A1Y7_TRYB9</name>
<dbReference type="AlphaFoldDB" id="D0A1Y7"/>
<feature type="transmembrane region" description="Helical" evidence="1">
    <location>
        <begin position="51"/>
        <end position="71"/>
    </location>
</feature>
<evidence type="ECO:0000313" key="2">
    <source>
        <dbReference type="EMBL" id="CBH15280.1"/>
    </source>
</evidence>
<dbReference type="KEGG" id="tbg:TbgDal_X3650"/>
<gene>
    <name evidence="2" type="ORF">TbgDal_X3650</name>
</gene>
<sequence>MYIYIYIFQIFLSFPFFDQICFNTLWYCLFSFSFFFVHDFDGQNCGICSRFSFPLLPFVPPSNYIYIYIYMPWMKSWKARVPVELLLLLLLLTEMHRCTQC</sequence>
<accession>D0A1Y7</accession>
<dbReference type="Proteomes" id="UP000002316">
    <property type="component" value="Chromosome 10"/>
</dbReference>
<reference evidence="3" key="1">
    <citation type="journal article" date="2010" name="PLoS Negl. Trop. Dis.">
        <title>The genome sequence of Trypanosoma brucei gambiense, causative agent of chronic human african trypanosomiasis.</title>
        <authorList>
            <person name="Jackson A.P."/>
            <person name="Sanders M."/>
            <person name="Berry A."/>
            <person name="McQuillan J."/>
            <person name="Aslett M.A."/>
            <person name="Quail M.A."/>
            <person name="Chukualim B."/>
            <person name="Capewell P."/>
            <person name="MacLeod A."/>
            <person name="Melville S.E."/>
            <person name="Gibson W."/>
            <person name="Barry J.D."/>
            <person name="Berriman M."/>
            <person name="Hertz-Fowler C."/>
        </authorList>
    </citation>
    <scope>NUCLEOTIDE SEQUENCE [LARGE SCALE GENOMIC DNA]</scope>
    <source>
        <strain evidence="3">MHOM/CI/86/DAL972</strain>
    </source>
</reference>
<feature type="transmembrane region" description="Helical" evidence="1">
    <location>
        <begin position="6"/>
        <end position="30"/>
    </location>
</feature>
<keyword evidence="1" id="KW-1133">Transmembrane helix</keyword>
<keyword evidence="1" id="KW-0472">Membrane</keyword>
<keyword evidence="1" id="KW-0812">Transmembrane</keyword>
<organism evidence="2 3">
    <name type="scientific">Trypanosoma brucei gambiense (strain MHOM/CI/86/DAL972)</name>
    <dbReference type="NCBI Taxonomy" id="679716"/>
    <lineage>
        <taxon>Eukaryota</taxon>
        <taxon>Discoba</taxon>
        <taxon>Euglenozoa</taxon>
        <taxon>Kinetoplastea</taxon>
        <taxon>Metakinetoplastina</taxon>
        <taxon>Trypanosomatida</taxon>
        <taxon>Trypanosomatidae</taxon>
        <taxon>Trypanosoma</taxon>
    </lineage>
</organism>
<dbReference type="RefSeq" id="XP_011777545.1">
    <property type="nucleotide sequence ID" value="XM_011779243.1"/>
</dbReference>
<dbReference type="GeneID" id="23865433"/>
<evidence type="ECO:0000256" key="1">
    <source>
        <dbReference type="SAM" id="Phobius"/>
    </source>
</evidence>
<protein>
    <submittedName>
        <fullName evidence="2">Uncharacterized protein</fullName>
    </submittedName>
</protein>
<proteinExistence type="predicted"/>
<dbReference type="EMBL" id="FN554973">
    <property type="protein sequence ID" value="CBH15280.1"/>
    <property type="molecule type" value="Genomic_DNA"/>
</dbReference>
<evidence type="ECO:0000313" key="3">
    <source>
        <dbReference type="Proteomes" id="UP000002316"/>
    </source>
</evidence>